<reference evidence="3" key="1">
    <citation type="journal article" date="2019" name="Int. J. Syst. Evol. Microbiol.">
        <title>The Global Catalogue of Microorganisms (GCM) 10K type strain sequencing project: providing services to taxonomists for standard genome sequencing and annotation.</title>
        <authorList>
            <consortium name="The Broad Institute Genomics Platform"/>
            <consortium name="The Broad Institute Genome Sequencing Center for Infectious Disease"/>
            <person name="Wu L."/>
            <person name="Ma J."/>
        </authorList>
    </citation>
    <scope>NUCLEOTIDE SEQUENCE [LARGE SCALE GENOMIC DNA]</scope>
    <source>
        <strain evidence="3">CGMCC 4.1469</strain>
    </source>
</reference>
<gene>
    <name evidence="2" type="ORF">ACFP0N_17600</name>
</gene>
<protein>
    <submittedName>
        <fullName evidence="2">Uncharacterized protein</fullName>
    </submittedName>
</protein>
<dbReference type="EMBL" id="JBHSOD010000020">
    <property type="protein sequence ID" value="MFC5886784.1"/>
    <property type="molecule type" value="Genomic_DNA"/>
</dbReference>
<comment type="caution">
    <text evidence="2">The sequence shown here is derived from an EMBL/GenBank/DDBJ whole genome shotgun (WGS) entry which is preliminary data.</text>
</comment>
<dbReference type="RefSeq" id="WP_345330699.1">
    <property type="nucleotide sequence ID" value="NZ_BAAAVH010000123.1"/>
</dbReference>
<evidence type="ECO:0000313" key="3">
    <source>
        <dbReference type="Proteomes" id="UP001596067"/>
    </source>
</evidence>
<keyword evidence="3" id="KW-1185">Reference proteome</keyword>
<dbReference type="Proteomes" id="UP001596067">
    <property type="component" value="Unassembled WGS sequence"/>
</dbReference>
<name>A0ABW1EYM9_9ACTN</name>
<feature type="region of interest" description="Disordered" evidence="1">
    <location>
        <begin position="425"/>
        <end position="444"/>
    </location>
</feature>
<accession>A0ABW1EYM9</accession>
<sequence length="597" mass="64440">MAGPAPAAIWQELNPRQQIYLSTIFDADQAKEEQRAADSAAGHWDNTPAAVWRLIDAYHEPSAPALVGYTSLQYQWRDVGVHDQGTGATMAVLHERGLITFGTRPTRFGQMRQVAITSLGRKVVRASRGWKAPARAVRPPAGLLRERAVEVLLILAEACASGRGYLDWGHSRTIEDKLIRHDPPLASQHRAHGYRRGYVITEAGTAHLAEHHDAYVELYPQLFPAEVPKPEPVWPPEADRLLAALGRRCDDLVAAEQDLRALLAKAEKDTAAQPPAKGGLLADLHAELHRLDLEHTQVRIDLIRGRLERLDPLGPAVAEYVAAALAALATAVDGTGPVAAIRAAADGADLEALPKPATVGATEVDVEAARLYRLATGKRTRGRRPAKAALGTSRHWVPKAAADSVYAIPWALASHLASAVAGGRAHELAHPAPKPPPAPRRPARPRHLLDEIAHRLLVALAAADTPERTARLREEVTFWGRLEPKAVADLPGGLLSGSVTAVTRSTKAVEKLTSRGLAAVLDLRTLPGYAPYRNPYADPGEADRPWPLLHLTDAGRAHLAEHHQAYAELYPDHTPQPTGTASQARVEHPVRLAAPSG</sequence>
<organism evidence="2 3">
    <name type="scientific">Kitasatospora aburaviensis</name>
    <dbReference type="NCBI Taxonomy" id="67265"/>
    <lineage>
        <taxon>Bacteria</taxon>
        <taxon>Bacillati</taxon>
        <taxon>Actinomycetota</taxon>
        <taxon>Actinomycetes</taxon>
        <taxon>Kitasatosporales</taxon>
        <taxon>Streptomycetaceae</taxon>
        <taxon>Kitasatospora</taxon>
    </lineage>
</organism>
<proteinExistence type="predicted"/>
<evidence type="ECO:0000256" key="1">
    <source>
        <dbReference type="SAM" id="MobiDB-lite"/>
    </source>
</evidence>
<feature type="region of interest" description="Disordered" evidence="1">
    <location>
        <begin position="572"/>
        <end position="597"/>
    </location>
</feature>
<evidence type="ECO:0000313" key="2">
    <source>
        <dbReference type="EMBL" id="MFC5886784.1"/>
    </source>
</evidence>